<organism evidence="2 3">
    <name type="scientific">Thalictrum thalictroides</name>
    <name type="common">Rue-anemone</name>
    <name type="synonym">Anemone thalictroides</name>
    <dbReference type="NCBI Taxonomy" id="46969"/>
    <lineage>
        <taxon>Eukaryota</taxon>
        <taxon>Viridiplantae</taxon>
        <taxon>Streptophyta</taxon>
        <taxon>Embryophyta</taxon>
        <taxon>Tracheophyta</taxon>
        <taxon>Spermatophyta</taxon>
        <taxon>Magnoliopsida</taxon>
        <taxon>Ranunculales</taxon>
        <taxon>Ranunculaceae</taxon>
        <taxon>Thalictroideae</taxon>
        <taxon>Thalictrum</taxon>
    </lineage>
</organism>
<reference evidence="2 3" key="1">
    <citation type="submission" date="2020-06" db="EMBL/GenBank/DDBJ databases">
        <title>Transcriptomic and genomic resources for Thalictrum thalictroides and T. hernandezii: Facilitating candidate gene discovery in an emerging model plant lineage.</title>
        <authorList>
            <person name="Arias T."/>
            <person name="Riano-Pachon D.M."/>
            <person name="Di Stilio V.S."/>
        </authorList>
    </citation>
    <scope>NUCLEOTIDE SEQUENCE [LARGE SCALE GENOMIC DNA]</scope>
    <source>
        <strain evidence="3">cv. WT478/WT964</strain>
        <tissue evidence="2">Leaves</tissue>
    </source>
</reference>
<dbReference type="InterPro" id="IPR026960">
    <property type="entry name" value="RVT-Znf"/>
</dbReference>
<dbReference type="Proteomes" id="UP000554482">
    <property type="component" value="Unassembled WGS sequence"/>
</dbReference>
<comment type="caution">
    <text evidence="2">The sequence shown here is derived from an EMBL/GenBank/DDBJ whole genome shotgun (WGS) entry which is preliminary data.</text>
</comment>
<dbReference type="Pfam" id="PF13966">
    <property type="entry name" value="zf-RVT"/>
    <property type="match status" value="1"/>
</dbReference>
<sequence>MWHANSEGGHWLVHFRRDLRDWESLMLEDLLTKIGDCTFSENEDSWVWIWSRKGRFTVKSMYKHLIDEKFTRIGNRVVFPSGLVWGMELPMNIKLFFWSLFLGKTLTRQNLVNRGLEISTCCPLCNLLPESVEHLFLHFPLVLELWFDLLRSKQHLLIKLYEADFVRTWFSQWPTTSGNGLLVRVWSYLPYAVAWITLKSRNNKVFNEGVPQLRRWRCHGIGAAIGLAGTASVSGTWC</sequence>
<evidence type="ECO:0000313" key="2">
    <source>
        <dbReference type="EMBL" id="KAF5207613.1"/>
    </source>
</evidence>
<proteinExistence type="predicted"/>
<protein>
    <recommendedName>
        <fullName evidence="1">Reverse transcriptase zinc-binding domain-containing protein</fullName>
    </recommendedName>
</protein>
<feature type="domain" description="Reverse transcriptase zinc-binding" evidence="1">
    <location>
        <begin position="56"/>
        <end position="146"/>
    </location>
</feature>
<evidence type="ECO:0000259" key="1">
    <source>
        <dbReference type="Pfam" id="PF13966"/>
    </source>
</evidence>
<accession>A0A7J6XDQ6</accession>
<keyword evidence="3" id="KW-1185">Reference proteome</keyword>
<dbReference type="OrthoDB" id="1736928at2759"/>
<dbReference type="AlphaFoldDB" id="A0A7J6XDQ6"/>
<evidence type="ECO:0000313" key="3">
    <source>
        <dbReference type="Proteomes" id="UP000554482"/>
    </source>
</evidence>
<name>A0A7J6XDQ6_THATH</name>
<dbReference type="EMBL" id="JABWDY010001201">
    <property type="protein sequence ID" value="KAF5207613.1"/>
    <property type="molecule type" value="Genomic_DNA"/>
</dbReference>
<gene>
    <name evidence="2" type="ORF">FRX31_002798</name>
</gene>